<dbReference type="SUPFAM" id="SSF56935">
    <property type="entry name" value="Porins"/>
    <property type="match status" value="1"/>
</dbReference>
<protein>
    <submittedName>
        <fullName evidence="2">Uncharacterized protein</fullName>
    </submittedName>
</protein>
<keyword evidence="1" id="KW-0732">Signal</keyword>
<feature type="signal peptide" evidence="1">
    <location>
        <begin position="1"/>
        <end position="20"/>
    </location>
</feature>
<dbReference type="Pfam" id="PF06980">
    <property type="entry name" value="DUF1302"/>
    <property type="match status" value="1"/>
</dbReference>
<dbReference type="RefSeq" id="WP_109572832.1">
    <property type="nucleotide sequence ID" value="NZ_UHJL01000002.1"/>
</dbReference>
<evidence type="ECO:0000313" key="2">
    <source>
        <dbReference type="EMBL" id="SUQ24299.1"/>
    </source>
</evidence>
<name>A0A380S517_FIBSU</name>
<sequence length="407" mass="45940">MFKKTVFALLSAAFALSAHAQEDELSLQLNGFVDSYHALQVEHPHKIMSSRTRLRLEMRANYGEASLFSSVNLAYNSLIKDQSGAFLREAYFDYAGKYLEVKAGRQIITWGVADGLRLTDLISPMDYTEFMANDYDDIRMPVNAINLKYPGESFSAELVFVPVPEYFVMPSGEDNPWTMPLPANTSIDLSGTPEKRIKNSEVGGRLRFFLENLDFSLTALRTFNKSPVTIASFNPETKSAVIKGIYEPMNVVGGDVSIPAGELVIRGEVAAYFGEPIALKNSQDYWLRKTFNALLGIDWYAGDNWTFMFQYMHKVVMDYREVLGTEQNTSMITARISKELLNNTLKLSVYGMFDVDNIGFYVRPAADYLLSDQITVSLGSDILGGRRGTFKTYKKNTQIWVKGKYFF</sequence>
<proteinExistence type="predicted"/>
<organism evidence="2 3">
    <name type="scientific">Fibrobacter succinogenes</name>
    <name type="common">Bacteroides succinogenes</name>
    <dbReference type="NCBI Taxonomy" id="833"/>
    <lineage>
        <taxon>Bacteria</taxon>
        <taxon>Pseudomonadati</taxon>
        <taxon>Fibrobacterota</taxon>
        <taxon>Fibrobacteria</taxon>
        <taxon>Fibrobacterales</taxon>
        <taxon>Fibrobacteraceae</taxon>
        <taxon>Fibrobacter</taxon>
    </lineage>
</organism>
<dbReference type="AlphaFoldDB" id="A0A380S517"/>
<dbReference type="EMBL" id="UHJL01000002">
    <property type="protein sequence ID" value="SUQ24299.1"/>
    <property type="molecule type" value="Genomic_DNA"/>
</dbReference>
<reference evidence="2 3" key="1">
    <citation type="submission" date="2017-08" db="EMBL/GenBank/DDBJ databases">
        <authorList>
            <person name="de Groot N.N."/>
        </authorList>
    </citation>
    <scope>NUCLEOTIDE SEQUENCE [LARGE SCALE GENOMIC DNA]</scope>
    <source>
        <strain evidence="2 3">HM2</strain>
    </source>
</reference>
<gene>
    <name evidence="2" type="ORF">SAMN05661053_1695</name>
</gene>
<evidence type="ECO:0000256" key="1">
    <source>
        <dbReference type="SAM" id="SignalP"/>
    </source>
</evidence>
<dbReference type="Proteomes" id="UP000255423">
    <property type="component" value="Unassembled WGS sequence"/>
</dbReference>
<accession>A0A380S517</accession>
<dbReference type="InterPro" id="IPR010727">
    <property type="entry name" value="DUF1302"/>
</dbReference>
<feature type="chain" id="PRO_5016913010" evidence="1">
    <location>
        <begin position="21"/>
        <end position="407"/>
    </location>
</feature>
<evidence type="ECO:0000313" key="3">
    <source>
        <dbReference type="Proteomes" id="UP000255423"/>
    </source>
</evidence>